<reference evidence="1 2" key="1">
    <citation type="submission" date="2017-02" db="EMBL/GenBank/DDBJ databases">
        <title>Complete genome sequence of Brachyspira hampsonii genomovar I strain NSH-16 (ATCC BAA-2463).</title>
        <authorList>
            <person name="Mirajkar N.S."/>
            <person name="Gebhart C.J."/>
        </authorList>
    </citation>
    <scope>NUCLEOTIDE SEQUENCE [LARGE SCALE GENOMIC DNA]</scope>
    <source>
        <strain evidence="1 2">NSH-16</strain>
    </source>
</reference>
<dbReference type="EMBL" id="CP019914">
    <property type="protein sequence ID" value="ASJ21672.1"/>
    <property type="molecule type" value="Genomic_DNA"/>
</dbReference>
<protein>
    <submittedName>
        <fullName evidence="1">Uncharacterized protein</fullName>
    </submittedName>
</protein>
<gene>
    <name evidence="1" type="ORF">BHAMNSH16_08485</name>
</gene>
<evidence type="ECO:0000313" key="2">
    <source>
        <dbReference type="Proteomes" id="UP000264880"/>
    </source>
</evidence>
<dbReference type="RefSeq" id="WP_008728937.1">
    <property type="nucleotide sequence ID" value="NZ_CP019914.1"/>
</dbReference>
<sequence length="358" mass="42949">MEENIINNTQFDLINSEEERKYLAENLNNFSILNLNNLSDKDNYIVKGASELLKVTILSSQSSKLFKSKCILIDSEKTNNYIYDNVFEYLILKMNEKLECIINKLKTDKILIQTEKEKKQKVRDIISMVCRLKSAINSSRINDDFELKELNTLKEQAQDFNNYYIKKYENIFEQFPNEIYFYFPLCYFYYFPPIRLIQHIRRIKLFEKLFKEFYLINNLYELSLETLIYINIALCNYYIKTSNFKEADSIINEMFDSNSLFNNNVKKVKDMQKIKSEPSRFVGSRLEFTYGAAYFDFHREQAEIWFKVDAYLKNNFCSYIELLKDLKTLMSEEIYILEINDIKYLIFKNNLYINDIGI</sequence>
<dbReference type="AlphaFoldDB" id="A0AAC9XKB7"/>
<evidence type="ECO:0000313" key="1">
    <source>
        <dbReference type="EMBL" id="ASJ21672.1"/>
    </source>
</evidence>
<keyword evidence="2" id="KW-1185">Reference proteome</keyword>
<dbReference type="Proteomes" id="UP000264880">
    <property type="component" value="Chromosome"/>
</dbReference>
<accession>A0AAC9XKB7</accession>
<proteinExistence type="predicted"/>
<organism evidence="1 2">
    <name type="scientific">Brachyspira hampsonii</name>
    <dbReference type="NCBI Taxonomy" id="1287055"/>
    <lineage>
        <taxon>Bacteria</taxon>
        <taxon>Pseudomonadati</taxon>
        <taxon>Spirochaetota</taxon>
        <taxon>Spirochaetia</taxon>
        <taxon>Brachyspirales</taxon>
        <taxon>Brachyspiraceae</taxon>
        <taxon>Brachyspira</taxon>
    </lineage>
</organism>
<dbReference type="KEGG" id="bhp:BHAMNSH16_08485"/>
<name>A0AAC9XKB7_9SPIR</name>